<organism evidence="2 3">
    <name type="scientific">Candida theae</name>
    <dbReference type="NCBI Taxonomy" id="1198502"/>
    <lineage>
        <taxon>Eukaryota</taxon>
        <taxon>Fungi</taxon>
        <taxon>Dikarya</taxon>
        <taxon>Ascomycota</taxon>
        <taxon>Saccharomycotina</taxon>
        <taxon>Pichiomycetes</taxon>
        <taxon>Debaryomycetaceae</taxon>
        <taxon>Candida/Lodderomyces clade</taxon>
        <taxon>Candida</taxon>
    </lineage>
</organism>
<name>A0AAD5FZD3_9ASCO</name>
<comment type="caution">
    <text evidence="2">The sequence shown here is derived from an EMBL/GenBank/DDBJ whole genome shotgun (WGS) entry which is preliminary data.</text>
</comment>
<feature type="non-terminal residue" evidence="2">
    <location>
        <position position="1"/>
    </location>
</feature>
<keyword evidence="3" id="KW-1185">Reference proteome</keyword>
<proteinExistence type="predicted"/>
<dbReference type="EMBL" id="JAIHNG010000083">
    <property type="protein sequence ID" value="KAI5960879.1"/>
    <property type="molecule type" value="Genomic_DNA"/>
</dbReference>
<feature type="compositionally biased region" description="Basic and acidic residues" evidence="1">
    <location>
        <begin position="100"/>
        <end position="115"/>
    </location>
</feature>
<reference evidence="2 3" key="1">
    <citation type="journal article" date="2022" name="DNA Res.">
        <title>Genome analysis of five recently described species of the CUG-Ser clade uncovers Candida theae as a new hybrid lineage with pathogenic potential in the Candida parapsilosis species complex.</title>
        <authorList>
            <person name="Mixao V."/>
            <person name="Del Olmo V."/>
            <person name="Hegedusova E."/>
            <person name="Saus E."/>
            <person name="Pryszcz L."/>
            <person name="Cillingova A."/>
            <person name="Nosek J."/>
            <person name="Gabaldon T."/>
        </authorList>
    </citation>
    <scope>NUCLEOTIDE SEQUENCE [LARGE SCALE GENOMIC DNA]</scope>
    <source>
        <strain evidence="2 3">CBS 12239</strain>
    </source>
</reference>
<evidence type="ECO:0000313" key="2">
    <source>
        <dbReference type="EMBL" id="KAI5960879.1"/>
    </source>
</evidence>
<dbReference type="RefSeq" id="XP_051609632.1">
    <property type="nucleotide sequence ID" value="XM_051751057.1"/>
</dbReference>
<dbReference type="AlphaFoldDB" id="A0AAD5FZD3"/>
<sequence>MEPAHLYGRDPGYDMDEEKDSHMEDEFDDVDSNDWDFTVPKNEKESSGSDEFHEEGFGNHYDVKPYDNKQDQKYRAGRLNGDEHNFNSNQQQHPYAPYPVEEKHRDTDADSEFHF</sequence>
<evidence type="ECO:0000313" key="3">
    <source>
        <dbReference type="Proteomes" id="UP001204833"/>
    </source>
</evidence>
<feature type="compositionally biased region" description="Basic and acidic residues" evidence="1">
    <location>
        <begin position="41"/>
        <end position="85"/>
    </location>
</feature>
<evidence type="ECO:0000256" key="1">
    <source>
        <dbReference type="SAM" id="MobiDB-lite"/>
    </source>
</evidence>
<protein>
    <submittedName>
        <fullName evidence="2">Uncharacterized protein</fullName>
    </submittedName>
</protein>
<feature type="region of interest" description="Disordered" evidence="1">
    <location>
        <begin position="1"/>
        <end position="115"/>
    </location>
</feature>
<feature type="compositionally biased region" description="Acidic residues" evidence="1">
    <location>
        <begin position="25"/>
        <end position="34"/>
    </location>
</feature>
<accession>A0AAD5FZD3</accession>
<dbReference type="GeneID" id="76149870"/>
<gene>
    <name evidence="2" type="ORF">KGF57_001811</name>
</gene>
<dbReference type="Proteomes" id="UP001204833">
    <property type="component" value="Unassembled WGS sequence"/>
</dbReference>